<dbReference type="EMBL" id="JBBMEP010000001">
    <property type="protein sequence ID" value="MEQ2375824.1"/>
    <property type="molecule type" value="Genomic_DNA"/>
</dbReference>
<reference evidence="1 2" key="1">
    <citation type="submission" date="2024-03" db="EMBL/GenBank/DDBJ databases">
        <title>Human intestinal bacterial collection.</title>
        <authorList>
            <person name="Pauvert C."/>
            <person name="Hitch T.C.A."/>
            <person name="Clavel T."/>
        </authorList>
    </citation>
    <scope>NUCLEOTIDE SEQUENCE [LARGE SCALE GENOMIC DNA]</scope>
    <source>
        <strain evidence="1 2">CLA-JM-H7-B</strain>
    </source>
</reference>
<evidence type="ECO:0000313" key="1">
    <source>
        <dbReference type="EMBL" id="MEQ2375824.1"/>
    </source>
</evidence>
<proteinExistence type="predicted"/>
<protein>
    <submittedName>
        <fullName evidence="1">Uncharacterized protein</fullName>
    </submittedName>
</protein>
<organism evidence="1 2">
    <name type="scientific">Faecalibacterium faecis</name>
    <dbReference type="NCBI Taxonomy" id="3133157"/>
    <lineage>
        <taxon>Bacteria</taxon>
        <taxon>Bacillati</taxon>
        <taxon>Bacillota</taxon>
        <taxon>Clostridia</taxon>
        <taxon>Eubacteriales</taxon>
        <taxon>Oscillospiraceae</taxon>
        <taxon>Faecalibacterium</taxon>
    </lineage>
</organism>
<gene>
    <name evidence="1" type="ORF">WMO17_00355</name>
</gene>
<comment type="caution">
    <text evidence="1">The sequence shown here is derived from an EMBL/GenBank/DDBJ whole genome shotgun (WGS) entry which is preliminary data.</text>
</comment>
<dbReference type="Proteomes" id="UP001496146">
    <property type="component" value="Unassembled WGS sequence"/>
</dbReference>
<evidence type="ECO:0000313" key="2">
    <source>
        <dbReference type="Proteomes" id="UP001496146"/>
    </source>
</evidence>
<sequence length="92" mass="10187">MVQKQKSSAVQNFFHLLLYPLGYNRARKNSSCAAIFLAAKMPLSRNNAATNKNAKTLRRIVNEMTNILVKMTDICSTAKTLASGTGFAYNDK</sequence>
<dbReference type="RefSeq" id="WP_349137250.1">
    <property type="nucleotide sequence ID" value="NZ_JBBMEP010000001.1"/>
</dbReference>
<name>A0ABV1BJ82_9FIRM</name>
<keyword evidence="2" id="KW-1185">Reference proteome</keyword>
<accession>A0ABV1BJ82</accession>